<dbReference type="FunFam" id="1.20.1440.180:FF:000003">
    <property type="entry name" value="Ribonuclease L"/>
    <property type="match status" value="1"/>
</dbReference>
<keyword evidence="1" id="KW-0677">Repeat</keyword>
<dbReference type="EMBL" id="JAIQCJ010000702">
    <property type="protein sequence ID" value="KAJ8794838.1"/>
    <property type="molecule type" value="Genomic_DNA"/>
</dbReference>
<reference evidence="9 10" key="1">
    <citation type="submission" date="2022-11" db="EMBL/GenBank/DDBJ databases">
        <title>Whole genome sequence of Eschrichtius robustus ER-17-0199.</title>
        <authorList>
            <person name="Bruniche-Olsen A."/>
            <person name="Black A.N."/>
            <person name="Fields C.J."/>
            <person name="Walden K."/>
            <person name="Dewoody J.A."/>
        </authorList>
    </citation>
    <scope>NUCLEOTIDE SEQUENCE [LARGE SCALE GENOMIC DNA]</scope>
    <source>
        <strain evidence="9">ER-17-0199</strain>
        <tissue evidence="9">Blubber</tissue>
    </source>
</reference>
<dbReference type="InterPro" id="IPR038357">
    <property type="entry name" value="KEN_sf"/>
</dbReference>
<keyword evidence="2" id="KW-0547">Nucleotide-binding</keyword>
<evidence type="ECO:0000256" key="6">
    <source>
        <dbReference type="SAM" id="MobiDB-lite"/>
    </source>
</evidence>
<dbReference type="Gene3D" id="1.20.1440.180">
    <property type="entry name" value="KEN domain"/>
    <property type="match status" value="1"/>
</dbReference>
<feature type="compositionally biased region" description="Gly residues" evidence="6">
    <location>
        <begin position="898"/>
        <end position="909"/>
    </location>
</feature>
<keyword evidence="10" id="KW-1185">Reference proteome</keyword>
<dbReference type="CDD" id="cd10423">
    <property type="entry name" value="RNase_RNase-L"/>
    <property type="match status" value="1"/>
</dbReference>
<feature type="region of interest" description="Disordered" evidence="6">
    <location>
        <begin position="885"/>
        <end position="909"/>
    </location>
</feature>
<evidence type="ECO:0000259" key="8">
    <source>
        <dbReference type="PROSITE" id="PS51392"/>
    </source>
</evidence>
<dbReference type="SMART" id="SM00248">
    <property type="entry name" value="ANK"/>
    <property type="match status" value="8"/>
</dbReference>
<dbReference type="GO" id="GO:0045071">
    <property type="term" value="P:negative regulation of viral genome replication"/>
    <property type="evidence" value="ECO:0007669"/>
    <property type="project" value="TreeGrafter"/>
</dbReference>
<dbReference type="InterPro" id="IPR010513">
    <property type="entry name" value="KEN_dom"/>
</dbReference>
<dbReference type="GO" id="GO:0004672">
    <property type="term" value="F:protein kinase activity"/>
    <property type="evidence" value="ECO:0007669"/>
    <property type="project" value="InterPro"/>
</dbReference>
<dbReference type="PROSITE" id="PS51392">
    <property type="entry name" value="KEN"/>
    <property type="match status" value="1"/>
</dbReference>
<evidence type="ECO:0000256" key="2">
    <source>
        <dbReference type="ARBA" id="ARBA00022741"/>
    </source>
</evidence>
<feature type="repeat" description="ANK" evidence="5">
    <location>
        <begin position="443"/>
        <end position="475"/>
    </location>
</feature>
<dbReference type="GO" id="GO:0006397">
    <property type="term" value="P:mRNA processing"/>
    <property type="evidence" value="ECO:0007669"/>
    <property type="project" value="InterPro"/>
</dbReference>
<accession>A0AB34HRL1</accession>
<dbReference type="Pfam" id="PF00023">
    <property type="entry name" value="Ank"/>
    <property type="match status" value="1"/>
</dbReference>
<feature type="domain" description="Protein kinase" evidence="7">
    <location>
        <begin position="536"/>
        <end position="756"/>
    </location>
</feature>
<dbReference type="Pfam" id="PF06479">
    <property type="entry name" value="Ribonuc_2-5A"/>
    <property type="match status" value="1"/>
</dbReference>
<dbReference type="PROSITE" id="PS50297">
    <property type="entry name" value="ANK_REP_REGION"/>
    <property type="match status" value="5"/>
</dbReference>
<evidence type="ECO:0000256" key="5">
    <source>
        <dbReference type="PROSITE-ProRule" id="PRU00023"/>
    </source>
</evidence>
<dbReference type="GO" id="GO:0003723">
    <property type="term" value="F:RNA binding"/>
    <property type="evidence" value="ECO:0007669"/>
    <property type="project" value="TreeGrafter"/>
</dbReference>
<dbReference type="Gene3D" id="1.25.40.20">
    <property type="entry name" value="Ankyrin repeat-containing domain"/>
    <property type="match status" value="1"/>
</dbReference>
<dbReference type="PANTHER" id="PTHR24141:SF1">
    <property type="entry name" value="2-5A-DEPENDENT RIBONUCLEASE"/>
    <property type="match status" value="1"/>
</dbReference>
<dbReference type="Proteomes" id="UP001159641">
    <property type="component" value="Unassembled WGS sequence"/>
</dbReference>
<name>A0AB34HRL1_ESCRO</name>
<evidence type="ECO:0000256" key="1">
    <source>
        <dbReference type="ARBA" id="ARBA00022737"/>
    </source>
</evidence>
<protein>
    <submittedName>
        <fullName evidence="9">Uncharacterized protein</fullName>
    </submittedName>
</protein>
<feature type="repeat" description="ANK" evidence="5">
    <location>
        <begin position="262"/>
        <end position="294"/>
    </location>
</feature>
<dbReference type="InterPro" id="IPR042745">
    <property type="entry name" value="RNase-L_RNase"/>
</dbReference>
<evidence type="ECO:0000256" key="3">
    <source>
        <dbReference type="ARBA" id="ARBA00022840"/>
    </source>
</evidence>
<feature type="domain" description="KEN" evidence="8">
    <location>
        <begin position="759"/>
        <end position="893"/>
    </location>
</feature>
<sequence length="909" mass="101915">MVQEPASALAALSGARDIPGCFGKLVDKGKLENECPDPVSAAGSTCEQGPLRTSCWDVSSLSSVLLLNVGPIRRRACGLLTILKACSPPLALLLTYRVVLEPMVWPEGVVRDPALLLSLSFLGSAQRAGSLTLQPQEELFTCWLPCLRVRCCQRNNQGGGVLPDLEVVFTIMETKNHNNPQERPTPSTNGRASVEDNHLLLKATKNEDIELVRQLLKKGADVNFQDEEFGWSPLHNAVQSDNEDMVDLLLNHGAEPCLRKRNGATPFIVAAIAGNVKVLKLLLPKVADVNECDVHGFTAFVEASVYGRVEALRFLYKNGAKVNLRRKAKQDQEKIRKGGATALMHAAEEGHVDVVRILLHEMGADVNARDNMGRNALTYALLNSDGEKVKAITRLLLDCKVDVSVRGEGRKTPLILAVEKKNLGLVQMLLEQKHIEMNDTDIEGKTALHLAVELKLGEIAKLLCHKGARTDCGDLLAIARRNYDRDLAKFLWQHGAVEDFHPPAQDWKPQSSRWGEALKHLHRIYRPMIGKLKIFIEEEYKIADTSEGGIYLGFYEDQEVAVKLFYEGSTHGQNEVSLLQSNRTNSNVVTFYGSENYRGSLYVCLGLCEHTLEEHLADHRGEAVQNKEDEFARNVLSSLFKAVEELHLSGYTHQDLQPQNVLIDSKNGACLADFDKSIKWTGDPQEIERDLEALALLVLYVVKQGDISFERLKDLRPEELVQLSPDEETRDLIHHLLFPGDNVKDHLSGLLGHPFFWSWASRYRTLRDVGNESDIKTRNADGKVFQLLQPGTSELSTSFAQWTTKIDQFVMKEMNKFYKKKGNFYQDTVGDLLKFIRNLGEHIHEETNKEMKSIIGEPSQYFQEKFPDLVMYVYRKLQNTEYTKHFPKTHNLNKPRCDGGGGGEQAGQP</sequence>
<dbReference type="GO" id="GO:0051607">
    <property type="term" value="P:defense response to virus"/>
    <property type="evidence" value="ECO:0007669"/>
    <property type="project" value="TreeGrafter"/>
</dbReference>
<dbReference type="PANTHER" id="PTHR24141">
    <property type="entry name" value="2-5A-DEPENDENT RIBONUCLEASE"/>
    <property type="match status" value="1"/>
</dbReference>
<evidence type="ECO:0000256" key="4">
    <source>
        <dbReference type="ARBA" id="ARBA00023043"/>
    </source>
</evidence>
<feature type="repeat" description="ANK" evidence="5">
    <location>
        <begin position="195"/>
        <end position="227"/>
    </location>
</feature>
<dbReference type="InterPro" id="IPR000719">
    <property type="entry name" value="Prot_kinase_dom"/>
</dbReference>
<comment type="caution">
    <text evidence="9">The sequence shown here is derived from an EMBL/GenBank/DDBJ whole genome shotgun (WGS) entry which is preliminary data.</text>
</comment>
<dbReference type="Pfam" id="PF00069">
    <property type="entry name" value="Pkinase"/>
    <property type="match status" value="1"/>
</dbReference>
<dbReference type="SMART" id="SM00220">
    <property type="entry name" value="S_TKc"/>
    <property type="match status" value="1"/>
</dbReference>
<dbReference type="SMART" id="SM00580">
    <property type="entry name" value="PUG"/>
    <property type="match status" value="1"/>
</dbReference>
<feature type="repeat" description="ANK" evidence="5">
    <location>
        <begin position="229"/>
        <end position="261"/>
    </location>
</feature>
<feature type="repeat" description="ANK" evidence="5">
    <location>
        <begin position="295"/>
        <end position="327"/>
    </location>
</feature>
<dbReference type="PROSITE" id="PS50011">
    <property type="entry name" value="PROTEIN_KINASE_DOM"/>
    <property type="match status" value="1"/>
</dbReference>
<dbReference type="InterPro" id="IPR011009">
    <property type="entry name" value="Kinase-like_dom_sf"/>
</dbReference>
<proteinExistence type="predicted"/>
<evidence type="ECO:0000313" key="9">
    <source>
        <dbReference type="EMBL" id="KAJ8794838.1"/>
    </source>
</evidence>
<dbReference type="InterPro" id="IPR036770">
    <property type="entry name" value="Ankyrin_rpt-contain_sf"/>
</dbReference>
<dbReference type="Pfam" id="PF12796">
    <property type="entry name" value="Ank_2"/>
    <property type="match status" value="2"/>
</dbReference>
<dbReference type="PROSITE" id="PS50088">
    <property type="entry name" value="ANK_REPEAT"/>
    <property type="match status" value="6"/>
</dbReference>
<evidence type="ECO:0000313" key="10">
    <source>
        <dbReference type="Proteomes" id="UP001159641"/>
    </source>
</evidence>
<dbReference type="GO" id="GO:0005524">
    <property type="term" value="F:ATP binding"/>
    <property type="evidence" value="ECO:0007669"/>
    <property type="project" value="UniProtKB-KW"/>
</dbReference>
<dbReference type="SUPFAM" id="SSF56112">
    <property type="entry name" value="Protein kinase-like (PK-like)"/>
    <property type="match status" value="1"/>
</dbReference>
<dbReference type="AlphaFoldDB" id="A0AB34HRL1"/>
<keyword evidence="3" id="KW-0067">ATP-binding</keyword>
<organism evidence="9 10">
    <name type="scientific">Eschrichtius robustus</name>
    <name type="common">California gray whale</name>
    <name type="synonym">Eschrichtius gibbosus</name>
    <dbReference type="NCBI Taxonomy" id="9764"/>
    <lineage>
        <taxon>Eukaryota</taxon>
        <taxon>Metazoa</taxon>
        <taxon>Chordata</taxon>
        <taxon>Craniata</taxon>
        <taxon>Vertebrata</taxon>
        <taxon>Euteleostomi</taxon>
        <taxon>Mammalia</taxon>
        <taxon>Eutheria</taxon>
        <taxon>Laurasiatheria</taxon>
        <taxon>Artiodactyla</taxon>
        <taxon>Whippomorpha</taxon>
        <taxon>Cetacea</taxon>
        <taxon>Mysticeti</taxon>
        <taxon>Eschrichtiidae</taxon>
        <taxon>Eschrichtius</taxon>
    </lineage>
</organism>
<dbReference type="Gene3D" id="1.10.510.10">
    <property type="entry name" value="Transferase(Phosphotransferase) domain 1"/>
    <property type="match status" value="1"/>
</dbReference>
<feature type="repeat" description="ANK" evidence="5">
    <location>
        <begin position="338"/>
        <end position="371"/>
    </location>
</feature>
<dbReference type="InterPro" id="IPR002110">
    <property type="entry name" value="Ankyrin_rpt"/>
</dbReference>
<gene>
    <name evidence="9" type="ORF">J1605_018831</name>
</gene>
<keyword evidence="4 5" id="KW-0040">ANK repeat</keyword>
<dbReference type="GO" id="GO:0004540">
    <property type="term" value="F:RNA nuclease activity"/>
    <property type="evidence" value="ECO:0007669"/>
    <property type="project" value="InterPro"/>
</dbReference>
<dbReference type="SUPFAM" id="SSF48403">
    <property type="entry name" value="Ankyrin repeat"/>
    <property type="match status" value="1"/>
</dbReference>
<evidence type="ECO:0000259" key="7">
    <source>
        <dbReference type="PROSITE" id="PS50011"/>
    </source>
</evidence>